<evidence type="ECO:0000256" key="4">
    <source>
        <dbReference type="ARBA" id="ARBA00022679"/>
    </source>
</evidence>
<dbReference type="RefSeq" id="XP_024350095.1">
    <property type="nucleotide sequence ID" value="XM_024495464.1"/>
</dbReference>
<evidence type="ECO:0000256" key="10">
    <source>
        <dbReference type="RuleBase" id="RU000304"/>
    </source>
</evidence>
<evidence type="ECO:0000256" key="8">
    <source>
        <dbReference type="ARBA" id="ARBA00023242"/>
    </source>
</evidence>
<dbReference type="InterPro" id="IPR017441">
    <property type="entry name" value="Protein_kinase_ATP_BS"/>
</dbReference>
<evidence type="ECO:0000256" key="2">
    <source>
        <dbReference type="ARBA" id="ARBA00006485"/>
    </source>
</evidence>
<proteinExistence type="inferred from homology"/>
<organism evidence="12 13">
    <name type="scientific">Echinococcus granulosus</name>
    <name type="common">Hydatid tapeworm</name>
    <dbReference type="NCBI Taxonomy" id="6210"/>
    <lineage>
        <taxon>Eukaryota</taxon>
        <taxon>Metazoa</taxon>
        <taxon>Spiralia</taxon>
        <taxon>Lophotrochozoa</taxon>
        <taxon>Platyhelminthes</taxon>
        <taxon>Cestoda</taxon>
        <taxon>Eucestoda</taxon>
        <taxon>Cyclophyllidea</taxon>
        <taxon>Taeniidae</taxon>
        <taxon>Echinococcus</taxon>
        <taxon>Echinococcus granulosus group</taxon>
    </lineage>
</organism>
<keyword evidence="6 12" id="KW-0418">Kinase</keyword>
<evidence type="ECO:0000256" key="6">
    <source>
        <dbReference type="ARBA" id="ARBA00022777"/>
    </source>
</evidence>
<comment type="caution">
    <text evidence="12">The sequence shown here is derived from an EMBL/GenBank/DDBJ whole genome shotgun (WGS) entry which is preliminary data.</text>
</comment>
<dbReference type="EMBL" id="APAU02000053">
    <property type="protein sequence ID" value="EUB58899.1"/>
    <property type="molecule type" value="Genomic_DNA"/>
</dbReference>
<dbReference type="Proteomes" id="UP000019149">
    <property type="component" value="Unassembled WGS sequence"/>
</dbReference>
<dbReference type="CTD" id="36341930"/>
<dbReference type="OrthoDB" id="204883at2759"/>
<dbReference type="Gene3D" id="3.30.200.20">
    <property type="entry name" value="Phosphorylase Kinase, domain 1"/>
    <property type="match status" value="1"/>
</dbReference>
<dbReference type="GO" id="GO:0005634">
    <property type="term" value="C:nucleus"/>
    <property type="evidence" value="ECO:0007669"/>
    <property type="project" value="UniProtKB-SubCell"/>
</dbReference>
<comment type="subcellular location">
    <subcellularLocation>
        <location evidence="1">Nucleus</location>
    </subcellularLocation>
</comment>
<evidence type="ECO:0000313" key="12">
    <source>
        <dbReference type="EMBL" id="EUB58899.1"/>
    </source>
</evidence>
<dbReference type="GO" id="GO:0004693">
    <property type="term" value="F:cyclin-dependent protein serine/threonine kinase activity"/>
    <property type="evidence" value="ECO:0007669"/>
    <property type="project" value="TreeGrafter"/>
</dbReference>
<evidence type="ECO:0000313" key="13">
    <source>
        <dbReference type="Proteomes" id="UP000019149"/>
    </source>
</evidence>
<dbReference type="Pfam" id="PF00069">
    <property type="entry name" value="Pkinase"/>
    <property type="match status" value="1"/>
</dbReference>
<dbReference type="PROSITE" id="PS50011">
    <property type="entry name" value="PROTEIN_KINASE_DOM"/>
    <property type="match status" value="1"/>
</dbReference>
<dbReference type="GO" id="GO:0008353">
    <property type="term" value="F:RNA polymerase II CTD heptapeptide repeat kinase activity"/>
    <property type="evidence" value="ECO:0007669"/>
    <property type="project" value="TreeGrafter"/>
</dbReference>
<dbReference type="InterPro" id="IPR000719">
    <property type="entry name" value="Prot_kinase_dom"/>
</dbReference>
<dbReference type="PANTHER" id="PTHR24056">
    <property type="entry name" value="CELL DIVISION PROTEIN KINASE"/>
    <property type="match status" value="1"/>
</dbReference>
<dbReference type="PANTHER" id="PTHR24056:SF233">
    <property type="entry name" value="CYCLIN-DEPENDENT KINASE 9"/>
    <property type="match status" value="1"/>
</dbReference>
<evidence type="ECO:0000256" key="3">
    <source>
        <dbReference type="ARBA" id="ARBA00022527"/>
    </source>
</evidence>
<dbReference type="GO" id="GO:0051301">
    <property type="term" value="P:cell division"/>
    <property type="evidence" value="ECO:0007669"/>
    <property type="project" value="UniProtKB-KW"/>
</dbReference>
<gene>
    <name evidence="12" type="ORF">EGR_06215</name>
</gene>
<evidence type="ECO:0000259" key="11">
    <source>
        <dbReference type="PROSITE" id="PS50011"/>
    </source>
</evidence>
<keyword evidence="3 10" id="KW-0723">Serine/threonine-protein kinase</keyword>
<comment type="similarity">
    <text evidence="2">Belongs to the protein kinase superfamily. CMGC Ser/Thr protein kinase family. CDC2/CDKX subfamily.</text>
</comment>
<dbReference type="AlphaFoldDB" id="W6UZ63"/>
<dbReference type="STRING" id="6210.W6UZ63"/>
<keyword evidence="13" id="KW-1185">Reference proteome</keyword>
<dbReference type="InterPro" id="IPR011009">
    <property type="entry name" value="Kinase-like_dom_sf"/>
</dbReference>
<dbReference type="GeneID" id="36341930"/>
<dbReference type="GO" id="GO:0005524">
    <property type="term" value="F:ATP binding"/>
    <property type="evidence" value="ECO:0007669"/>
    <property type="project" value="UniProtKB-UniRule"/>
</dbReference>
<dbReference type="PROSITE" id="PS00107">
    <property type="entry name" value="PROTEIN_KINASE_ATP"/>
    <property type="match status" value="1"/>
</dbReference>
<dbReference type="InterPro" id="IPR050108">
    <property type="entry name" value="CDK"/>
</dbReference>
<name>W6UZ63_ECHGR</name>
<dbReference type="FunFam" id="1.10.510.10:FF:000203">
    <property type="entry name" value="Cyclin-dependent kinase 9"/>
    <property type="match status" value="1"/>
</dbReference>
<dbReference type="SUPFAM" id="SSF56112">
    <property type="entry name" value="Protein kinase-like (PK-like)"/>
    <property type="match status" value="1"/>
</dbReference>
<sequence length="452" mass="51302">MDDCELDLLVKELESDQTELFKYIDREAEKKTTTCPVEDYEKITKVGQGTFGEVFKVQHKTTKEIFALKRLRTEKETEGLDSFQFPVTALREVIILQMLRHENIVRLHGICHRRSLNTNGSRYEFYLLFEFCDHDLAGLLSQKVDINLSVKKGIAKQLLTGIKFLHDNNVLHRDLKASNILIDRSGHLKIADFGLARVTITPWRQDKRPQYTAMVVTLWYRPPEILLMDRNYGKPVDLWGVGCIIAELWTRCPLMQGENELNQLKLIINLCGSITPAVWPGVEHLESYKKTKLPMDTRRTLRDRLASIPIPSAVDLIDRLLVCNPSRRLTAEQALAHEFFQEDPPPGDLSCLSQGGVSFLEYITNNRARQQQHQQQYRGGQYRGGPGYRGRGGIPAAGAAQNQVESIPYKGIAIQLDGPLGSRGFCRWIGPMAVYSHLKPLGPSVCHHSSML</sequence>
<dbReference type="InterPro" id="IPR008271">
    <property type="entry name" value="Ser/Thr_kinase_AS"/>
</dbReference>
<dbReference type="KEGG" id="egl:EGR_06215"/>
<dbReference type="SMART" id="SM00220">
    <property type="entry name" value="S_TKc"/>
    <property type="match status" value="1"/>
</dbReference>
<keyword evidence="7 9" id="KW-0067">ATP-binding</keyword>
<reference evidence="12 13" key="1">
    <citation type="journal article" date="2013" name="Nat. Genet.">
        <title>The genome of the hydatid tapeworm Echinococcus granulosus.</title>
        <authorList>
            <person name="Zheng H."/>
            <person name="Zhang W."/>
            <person name="Zhang L."/>
            <person name="Zhang Z."/>
            <person name="Li J."/>
            <person name="Lu G."/>
            <person name="Zhu Y."/>
            <person name="Wang Y."/>
            <person name="Huang Y."/>
            <person name="Liu J."/>
            <person name="Kang H."/>
            <person name="Chen J."/>
            <person name="Wang L."/>
            <person name="Chen A."/>
            <person name="Yu S."/>
            <person name="Gao Z."/>
            <person name="Jin L."/>
            <person name="Gu W."/>
            <person name="Wang Z."/>
            <person name="Zhao L."/>
            <person name="Shi B."/>
            <person name="Wen H."/>
            <person name="Lin R."/>
            <person name="Jones M.K."/>
            <person name="Brejova B."/>
            <person name="Vinar T."/>
            <person name="Zhao G."/>
            <person name="McManus D.P."/>
            <person name="Chen Z."/>
            <person name="Zhou Y."/>
            <person name="Wang S."/>
        </authorList>
    </citation>
    <scope>NUCLEOTIDE SEQUENCE [LARGE SCALE GENOMIC DNA]</scope>
</reference>
<evidence type="ECO:0000256" key="1">
    <source>
        <dbReference type="ARBA" id="ARBA00004123"/>
    </source>
</evidence>
<evidence type="ECO:0000256" key="9">
    <source>
        <dbReference type="PROSITE-ProRule" id="PRU10141"/>
    </source>
</evidence>
<keyword evidence="5 9" id="KW-0547">Nucleotide-binding</keyword>
<evidence type="ECO:0000256" key="7">
    <source>
        <dbReference type="ARBA" id="ARBA00022840"/>
    </source>
</evidence>
<feature type="domain" description="Protein kinase" evidence="11">
    <location>
        <begin position="40"/>
        <end position="340"/>
    </location>
</feature>
<dbReference type="Gene3D" id="1.10.510.10">
    <property type="entry name" value="Transferase(Phosphotransferase) domain 1"/>
    <property type="match status" value="1"/>
</dbReference>
<keyword evidence="4" id="KW-0808">Transferase</keyword>
<dbReference type="OMA" id="SITPAVW"/>
<keyword evidence="12" id="KW-0131">Cell cycle</keyword>
<dbReference type="PROSITE" id="PS00108">
    <property type="entry name" value="PROTEIN_KINASE_ST"/>
    <property type="match status" value="1"/>
</dbReference>
<keyword evidence="8" id="KW-0539">Nucleus</keyword>
<keyword evidence="12" id="KW-0132">Cell division</keyword>
<accession>W6UZ63</accession>
<evidence type="ECO:0000256" key="5">
    <source>
        <dbReference type="ARBA" id="ARBA00022741"/>
    </source>
</evidence>
<feature type="binding site" evidence="9">
    <location>
        <position position="69"/>
    </location>
    <ligand>
        <name>ATP</name>
        <dbReference type="ChEBI" id="CHEBI:30616"/>
    </ligand>
</feature>
<protein>
    <submittedName>
        <fullName evidence="12">Cell division protein kinase 9</fullName>
    </submittedName>
</protein>